<evidence type="ECO:0000259" key="1">
    <source>
        <dbReference type="Pfam" id="PF03551"/>
    </source>
</evidence>
<gene>
    <name evidence="2" type="ORF">SAMN05216180_2488</name>
</gene>
<dbReference type="Pfam" id="PF03551">
    <property type="entry name" value="PadR"/>
    <property type="match status" value="1"/>
</dbReference>
<organism evidence="2 3">
    <name type="scientific">Hydrogenoanaerobacterium saccharovorans</name>
    <dbReference type="NCBI Taxonomy" id="474960"/>
    <lineage>
        <taxon>Bacteria</taxon>
        <taxon>Bacillati</taxon>
        <taxon>Bacillota</taxon>
        <taxon>Clostridia</taxon>
        <taxon>Eubacteriales</taxon>
        <taxon>Oscillospiraceae</taxon>
        <taxon>Hydrogenoanaerobacterium</taxon>
    </lineage>
</organism>
<dbReference type="InterPro" id="IPR005149">
    <property type="entry name" value="Tscrpt_reg_PadR_N"/>
</dbReference>
<dbReference type="Gene3D" id="1.10.10.10">
    <property type="entry name" value="Winged helix-like DNA-binding domain superfamily/Winged helix DNA-binding domain"/>
    <property type="match status" value="1"/>
</dbReference>
<evidence type="ECO:0000313" key="2">
    <source>
        <dbReference type="EMBL" id="SEN01702.1"/>
    </source>
</evidence>
<dbReference type="RefSeq" id="WP_092755630.1">
    <property type="nucleotide sequence ID" value="NZ_FOCG01000002.1"/>
</dbReference>
<dbReference type="InterPro" id="IPR036390">
    <property type="entry name" value="WH_DNA-bd_sf"/>
</dbReference>
<proteinExistence type="predicted"/>
<dbReference type="PANTHER" id="PTHR33169">
    <property type="entry name" value="PADR-FAMILY TRANSCRIPTIONAL REGULATOR"/>
    <property type="match status" value="1"/>
</dbReference>
<feature type="domain" description="Transcription regulator PadR N-terminal" evidence="1">
    <location>
        <begin position="14"/>
        <end position="82"/>
    </location>
</feature>
<dbReference type="STRING" id="474960.SAMN05216180_2488"/>
<dbReference type="InterPro" id="IPR052509">
    <property type="entry name" value="Metal_resp_DNA-bind_regulator"/>
</dbReference>
<dbReference type="PANTHER" id="PTHR33169:SF24">
    <property type="entry name" value="TRANSCRIPTIONAL REGULATOR, PADR FAMILY"/>
    <property type="match status" value="1"/>
</dbReference>
<dbReference type="OrthoDB" id="9808017at2"/>
<dbReference type="AlphaFoldDB" id="A0A1H8D3F6"/>
<sequence>MTFGLSAALLDACVLAVLSRGDTYGYILTQNVREVMDISDSTLYPVLRRLQKDGHLTTYDQPFQGRNRRYYSITEQGQTQYRQYITDWICYKNKLDKIILGGIENDKA</sequence>
<name>A0A1H8D3F6_9FIRM</name>
<dbReference type="Proteomes" id="UP000199158">
    <property type="component" value="Unassembled WGS sequence"/>
</dbReference>
<dbReference type="InterPro" id="IPR036388">
    <property type="entry name" value="WH-like_DNA-bd_sf"/>
</dbReference>
<reference evidence="2 3" key="1">
    <citation type="submission" date="2016-10" db="EMBL/GenBank/DDBJ databases">
        <authorList>
            <person name="de Groot N.N."/>
        </authorList>
    </citation>
    <scope>NUCLEOTIDE SEQUENCE [LARGE SCALE GENOMIC DNA]</scope>
    <source>
        <strain evidence="2 3">CGMCC 1.5070</strain>
    </source>
</reference>
<evidence type="ECO:0000313" key="3">
    <source>
        <dbReference type="Proteomes" id="UP000199158"/>
    </source>
</evidence>
<dbReference type="EMBL" id="FOCG01000002">
    <property type="protein sequence ID" value="SEN01702.1"/>
    <property type="molecule type" value="Genomic_DNA"/>
</dbReference>
<dbReference type="SUPFAM" id="SSF46785">
    <property type="entry name" value="Winged helix' DNA-binding domain"/>
    <property type="match status" value="1"/>
</dbReference>
<keyword evidence="3" id="KW-1185">Reference proteome</keyword>
<accession>A0A1H8D3F6</accession>
<protein>
    <submittedName>
        <fullName evidence="2">Transcriptional regulator, PadR family</fullName>
    </submittedName>
</protein>